<evidence type="ECO:0000256" key="1">
    <source>
        <dbReference type="SAM" id="SignalP"/>
    </source>
</evidence>
<evidence type="ECO:0000313" key="3">
    <source>
        <dbReference type="EMBL" id="MBO8481173.1"/>
    </source>
</evidence>
<reference evidence="3" key="2">
    <citation type="journal article" date="2021" name="PeerJ">
        <title>Extensive microbial diversity within the chicken gut microbiome revealed by metagenomics and culture.</title>
        <authorList>
            <person name="Gilroy R."/>
            <person name="Ravi A."/>
            <person name="Getino M."/>
            <person name="Pursley I."/>
            <person name="Horton D.L."/>
            <person name="Alikhan N.F."/>
            <person name="Baker D."/>
            <person name="Gharbi K."/>
            <person name="Hall N."/>
            <person name="Watson M."/>
            <person name="Adriaenssens E.M."/>
            <person name="Foster-Nyarko E."/>
            <person name="Jarju S."/>
            <person name="Secka A."/>
            <person name="Antonio M."/>
            <person name="Oren A."/>
            <person name="Chaudhuri R.R."/>
            <person name="La Ragione R."/>
            <person name="Hildebrand F."/>
            <person name="Pallen M.J."/>
        </authorList>
    </citation>
    <scope>NUCLEOTIDE SEQUENCE</scope>
    <source>
        <strain evidence="3">B3-2255</strain>
    </source>
</reference>
<dbReference type="InterPro" id="IPR037066">
    <property type="entry name" value="Plug_dom_sf"/>
</dbReference>
<keyword evidence="1" id="KW-0732">Signal</keyword>
<organism evidence="3 4">
    <name type="scientific">Candidatus Merdivivens faecigallinarum</name>
    <dbReference type="NCBI Taxonomy" id="2840871"/>
    <lineage>
        <taxon>Bacteria</taxon>
        <taxon>Pseudomonadati</taxon>
        <taxon>Bacteroidota</taxon>
        <taxon>Bacteroidia</taxon>
        <taxon>Bacteroidales</taxon>
        <taxon>Muribaculaceae</taxon>
        <taxon>Muribaculaceae incertae sedis</taxon>
        <taxon>Candidatus Merdivivens</taxon>
    </lineage>
</organism>
<dbReference type="SUPFAM" id="SSF49464">
    <property type="entry name" value="Carboxypeptidase regulatory domain-like"/>
    <property type="match status" value="1"/>
</dbReference>
<keyword evidence="3" id="KW-0121">Carboxypeptidase</keyword>
<feature type="non-terminal residue" evidence="3">
    <location>
        <position position="192"/>
    </location>
</feature>
<dbReference type="Proteomes" id="UP000823772">
    <property type="component" value="Unassembled WGS sequence"/>
</dbReference>
<dbReference type="Pfam" id="PF07715">
    <property type="entry name" value="Plug"/>
    <property type="match status" value="1"/>
</dbReference>
<dbReference type="Gene3D" id="2.170.130.10">
    <property type="entry name" value="TonB-dependent receptor, plug domain"/>
    <property type="match status" value="1"/>
</dbReference>
<feature type="chain" id="PRO_5039702184" evidence="1">
    <location>
        <begin position="22"/>
        <end position="192"/>
    </location>
</feature>
<dbReference type="Pfam" id="PF13715">
    <property type="entry name" value="CarbopepD_reg_2"/>
    <property type="match status" value="1"/>
</dbReference>
<protein>
    <submittedName>
        <fullName evidence="3">Carboxypeptidase-like regulatory domain-containing protein</fullName>
    </submittedName>
</protein>
<dbReference type="InterPro" id="IPR008969">
    <property type="entry name" value="CarboxyPept-like_regulatory"/>
</dbReference>
<dbReference type="SUPFAM" id="SSF56935">
    <property type="entry name" value="Porins"/>
    <property type="match status" value="1"/>
</dbReference>
<dbReference type="GO" id="GO:0004180">
    <property type="term" value="F:carboxypeptidase activity"/>
    <property type="evidence" value="ECO:0007669"/>
    <property type="project" value="UniProtKB-KW"/>
</dbReference>
<gene>
    <name evidence="3" type="ORF">IAC87_01340</name>
</gene>
<proteinExistence type="predicted"/>
<reference evidence="3" key="1">
    <citation type="submission" date="2020-10" db="EMBL/GenBank/DDBJ databases">
        <authorList>
            <person name="Gilroy R."/>
        </authorList>
    </citation>
    <scope>NUCLEOTIDE SEQUENCE</scope>
    <source>
        <strain evidence="3">B3-2255</strain>
    </source>
</reference>
<evidence type="ECO:0000313" key="4">
    <source>
        <dbReference type="Proteomes" id="UP000823772"/>
    </source>
</evidence>
<sequence length="192" mass="20650">MRRLFLIVIFTLFAGSLTLYADTVKGVVIDKESRTPMLGATIVEKGTTNAVVVDAEGRFELEIGNAPSVNIEISFFAYKTIIIENVAAGSELLVEMEAESEMLEQSIVFGTKTLDNERSLLLERHNSSVSIENIGAKEMGVKGIANVQEGVKKLSGVSIASSGQLIVRGLGDRYSITTLNGMPIASPNPDNK</sequence>
<feature type="domain" description="TonB-dependent receptor plug" evidence="2">
    <location>
        <begin position="126"/>
        <end position="187"/>
    </location>
</feature>
<dbReference type="AlphaFoldDB" id="A0A9D9NQ14"/>
<keyword evidence="3" id="KW-0645">Protease</keyword>
<accession>A0A9D9NQ14</accession>
<evidence type="ECO:0000259" key="2">
    <source>
        <dbReference type="Pfam" id="PF07715"/>
    </source>
</evidence>
<keyword evidence="3" id="KW-0378">Hydrolase</keyword>
<dbReference type="Gene3D" id="2.60.40.1120">
    <property type="entry name" value="Carboxypeptidase-like, regulatory domain"/>
    <property type="match status" value="1"/>
</dbReference>
<name>A0A9D9NQ14_9BACT</name>
<feature type="signal peptide" evidence="1">
    <location>
        <begin position="1"/>
        <end position="21"/>
    </location>
</feature>
<comment type="caution">
    <text evidence="3">The sequence shown here is derived from an EMBL/GenBank/DDBJ whole genome shotgun (WGS) entry which is preliminary data.</text>
</comment>
<dbReference type="EMBL" id="JADILY010000022">
    <property type="protein sequence ID" value="MBO8481173.1"/>
    <property type="molecule type" value="Genomic_DNA"/>
</dbReference>
<dbReference type="InterPro" id="IPR012910">
    <property type="entry name" value="Plug_dom"/>
</dbReference>